<organism evidence="1">
    <name type="scientific">Wolbachia endosymbiont of Sergentomyia squamirostris</name>
    <dbReference type="NCBI Taxonomy" id="3113640"/>
    <lineage>
        <taxon>Bacteria</taxon>
        <taxon>Pseudomonadati</taxon>
        <taxon>Pseudomonadota</taxon>
        <taxon>Alphaproteobacteria</taxon>
        <taxon>Rickettsiales</taxon>
        <taxon>Anaplasmataceae</taxon>
        <taxon>Wolbachieae</taxon>
        <taxon>Wolbachia</taxon>
    </lineage>
</organism>
<evidence type="ECO:0008006" key="2">
    <source>
        <dbReference type="Google" id="ProtNLM"/>
    </source>
</evidence>
<evidence type="ECO:0000313" key="1">
    <source>
        <dbReference type="EMBL" id="BFD47062.1"/>
    </source>
</evidence>
<reference evidence="1" key="1">
    <citation type="submission" date="2024-01" db="EMBL/GenBank/DDBJ databases">
        <title>Sequencing the genomes of a sandfly, Sergentomyia squamirostris, and its two endosymbionts.</title>
        <authorList>
            <person name="Itokawa K."/>
            <person name="Sanjoba C."/>
        </authorList>
    </citation>
    <scope>NUCLEOTIDE SEQUENCE</scope>
    <source>
        <strain evidence="1">WSSQ</strain>
    </source>
</reference>
<name>A0AAT9GB55_9RICK</name>
<dbReference type="Pfam" id="PF10109">
    <property type="entry name" value="Phage_TAC_7"/>
    <property type="match status" value="1"/>
</dbReference>
<proteinExistence type="predicted"/>
<sequence>MEKIKLTEPIKIDGILVSELTLRRPKVRDRLAVERMGNSDAEKEVALIGNLASISREAVEELDLADYNKIQGALQGFLSQQKI</sequence>
<protein>
    <recommendedName>
        <fullName evidence="2">Phage tail assembly protein</fullName>
    </recommendedName>
</protein>
<dbReference type="EMBL" id="AP029172">
    <property type="protein sequence ID" value="BFD47062.1"/>
    <property type="molecule type" value="Genomic_DNA"/>
</dbReference>
<gene>
    <name evidence="1" type="ORF">DMENIID0003_01360</name>
</gene>
<dbReference type="InterPro" id="IPR019289">
    <property type="entry name" value="Phage_tail_E/E"/>
</dbReference>
<accession>A0AAT9GB55</accession>
<dbReference type="AlphaFoldDB" id="A0AAT9GB55"/>